<name>A0A562T051_CHIJA</name>
<dbReference type="SUPFAM" id="SSF52833">
    <property type="entry name" value="Thioredoxin-like"/>
    <property type="match status" value="1"/>
</dbReference>
<reference evidence="1 2" key="1">
    <citation type="journal article" date="2013" name="Stand. Genomic Sci.">
        <title>Genomic Encyclopedia of Type Strains, Phase I: The one thousand microbial genomes (KMG-I) project.</title>
        <authorList>
            <person name="Kyrpides N.C."/>
            <person name="Woyke T."/>
            <person name="Eisen J.A."/>
            <person name="Garrity G."/>
            <person name="Lilburn T.G."/>
            <person name="Beck B.J."/>
            <person name="Whitman W.B."/>
            <person name="Hugenholtz P."/>
            <person name="Klenk H.P."/>
        </authorList>
    </citation>
    <scope>NUCLEOTIDE SEQUENCE [LARGE SCALE GENOMIC DNA]</scope>
    <source>
        <strain evidence="1 2">DSM 13484</strain>
    </source>
</reference>
<sequence>MKKFLILIVWMPLMLKAQSEKGIQFIAGLSWAQVQEKARSENKYIFLDAYATWCIPCKMMDREVYPHPAAGRAINEKFIAVRMQTDETSQDNETVRQWYADARKIKETYHITGLPCFLFFAPDGRLLHKDVGYRNVRDFIKLTELALDPQKPLFYAQLEAYKKDLKDYTTMGELAVFVKTMMNDTTTGYTIARDYKTYLDKQPVDSISKKTLLDFIGIFPDLVCSGDPFFRLCYYTPEKANQIKQRNGWANALVNQTITREEIDSKLRQKGKPIISHPDWNEIRTAIGSKYERIDIDKLVQDYQVEYYYELKDWTQWALYMDQKINANPPEGGMQSFFQLNIPAWNAFLHCNDSSVLTKALEWSDLSIQLKQPDEILQELDTRANLLYKLGRVKEAIAQEQKAIRLSEKIAEKEGRTKGPFWDEFVTTIDKMKKGVPTWPTK</sequence>
<proteinExistence type="predicted"/>
<evidence type="ECO:0000313" key="1">
    <source>
        <dbReference type="EMBL" id="TWI86678.1"/>
    </source>
</evidence>
<dbReference type="Gene3D" id="3.40.30.10">
    <property type="entry name" value="Glutaredoxin"/>
    <property type="match status" value="1"/>
</dbReference>
<dbReference type="RefSeq" id="WP_145716668.1">
    <property type="nucleotide sequence ID" value="NZ_BAAAFY010000004.1"/>
</dbReference>
<evidence type="ECO:0000313" key="2">
    <source>
        <dbReference type="Proteomes" id="UP000316778"/>
    </source>
</evidence>
<dbReference type="OrthoDB" id="120730at2"/>
<gene>
    <name evidence="1" type="ORF">LX66_3941</name>
</gene>
<keyword evidence="2" id="KW-1185">Reference proteome</keyword>
<protein>
    <submittedName>
        <fullName evidence="1">Thioredoxin-like protein</fullName>
    </submittedName>
</protein>
<organism evidence="1 2">
    <name type="scientific">Chitinophaga japonensis</name>
    <name type="common">Flexibacter japonensis</name>
    <dbReference type="NCBI Taxonomy" id="104662"/>
    <lineage>
        <taxon>Bacteria</taxon>
        <taxon>Pseudomonadati</taxon>
        <taxon>Bacteroidota</taxon>
        <taxon>Chitinophagia</taxon>
        <taxon>Chitinophagales</taxon>
        <taxon>Chitinophagaceae</taxon>
        <taxon>Chitinophaga</taxon>
    </lineage>
</organism>
<dbReference type="Pfam" id="PF13899">
    <property type="entry name" value="Thioredoxin_7"/>
    <property type="match status" value="1"/>
</dbReference>
<dbReference type="AlphaFoldDB" id="A0A562T051"/>
<dbReference type="Proteomes" id="UP000316778">
    <property type="component" value="Unassembled WGS sequence"/>
</dbReference>
<comment type="caution">
    <text evidence="1">The sequence shown here is derived from an EMBL/GenBank/DDBJ whole genome shotgun (WGS) entry which is preliminary data.</text>
</comment>
<accession>A0A562T051</accession>
<dbReference type="EMBL" id="VLLG01000004">
    <property type="protein sequence ID" value="TWI86678.1"/>
    <property type="molecule type" value="Genomic_DNA"/>
</dbReference>
<dbReference type="InterPro" id="IPR036249">
    <property type="entry name" value="Thioredoxin-like_sf"/>
</dbReference>